<geneLocation type="plasmid" evidence="1">
    <name>pRGRH0279</name>
</geneLocation>
<protein>
    <submittedName>
        <fullName evidence="1">Uncharacterized protein</fullName>
    </submittedName>
</protein>
<reference evidence="1" key="2">
    <citation type="submission" date="2015-07" db="EMBL/GenBank/DDBJ databases">
        <title>Plasmids, circular viruses and viroids from rat gut.</title>
        <authorList>
            <person name="Jorgensen T.J."/>
            <person name="Hansen M.A."/>
            <person name="Xu Z."/>
            <person name="Tabak M.A."/>
            <person name="Sorensen S.J."/>
            <person name="Hansen L.H."/>
        </authorList>
    </citation>
    <scope>NUCLEOTIDE SEQUENCE</scope>
    <source>
        <plasmid evidence="1">pRGRH0279</plasmid>
    </source>
</reference>
<dbReference type="AlphaFoldDB" id="A0A0H5PZE3"/>
<proteinExistence type="predicted"/>
<reference evidence="1" key="1">
    <citation type="submission" date="2015-06" db="EMBL/GenBank/DDBJ databases">
        <authorList>
            <person name="Joergensen T."/>
        </authorList>
    </citation>
    <scope>NUCLEOTIDE SEQUENCE</scope>
    <source>
        <plasmid evidence="1">pRGRH0279</plasmid>
    </source>
</reference>
<organism evidence="1">
    <name type="scientific">uncultured prokaryote</name>
    <dbReference type="NCBI Taxonomy" id="198431"/>
    <lineage>
        <taxon>unclassified sequences</taxon>
        <taxon>environmental samples</taxon>
    </lineage>
</organism>
<evidence type="ECO:0000313" key="1">
    <source>
        <dbReference type="EMBL" id="CRY94560.1"/>
    </source>
</evidence>
<dbReference type="EMBL" id="LN852951">
    <property type="protein sequence ID" value="CRY94560.1"/>
    <property type="molecule type" value="Genomic_DNA"/>
</dbReference>
<name>A0A0H5PZE3_9ZZZZ</name>
<accession>A0A0H5PZE3</accession>
<keyword evidence="1" id="KW-0614">Plasmid</keyword>
<sequence>MQWNAALDDHQILGVMSDEGRGLLRGCYWGEHTRHGVLDIDPGSQYHNSEVLTKLLQEFSLLGLKLVPYQSSERGGWHLYLFFDRDVLSKEVETTIRDYLRVRGYEIKGGTLEVFPSGNALRLPLQAGFAWLGPDGKVEIERNELTQDQALALFFSDLHENRSNWTEAKAQIESQIKSAGAAGDTSAQEHQNAVTVDGLDKLFQKGIDWEKWQRGRSYWHLGLTEKSQRHDAIVCVGHYLWYGDEASGLAPLPKPRNRTRRAELITRWLEEKHNGQSEDINRGRWGEVSADIERATAWTKQAPVIPEYEPYRLTDRLLKRLQWLYSKTGKLWTIEELAKANIDRSQNARQRIAVAVAQLEAEGMILTRASVARRAKAHRTTVVKNLDLLTLCLGEYIAGGEGAVSPSLLPPGPDCSFPDSSVQEFCSSFSESGRGQEVFGQKGVKPAGIKSSDQGESFQVFSRGDISFSFSEKSKLVDTEPSGVIVVHKCTLVDPPNFSVAPLFSCLAESQPESPQYQGRALRVPAATLTPGPRLSGIQALRHVTAGGILLSLPVCYSTGTKYGIRVRAEASSERGALASFGAAEEEIHTVLDATNDNFLITRKNSYSSANEDKFLLIARTANIINFPVTVPARAFDAGLPVQMAGTQLDVDSSPVPLLGLMKRKKFLSRCKWQGCRQHVGKQYRYLTARAWRGPPSAHSLPVLVYWHLILIVVLAVR</sequence>